<protein>
    <submittedName>
        <fullName evidence="5">Lactate-binding periplasmic protein</fullName>
    </submittedName>
</protein>
<evidence type="ECO:0000256" key="3">
    <source>
        <dbReference type="ARBA" id="ARBA00022764"/>
    </source>
</evidence>
<sequence>MNTFTRAAFAATAALSLGTTASAQDLRLLAGWDSSYAAVGDVLMPFIERLEEETTADISINVLGPETVPPFEQLDPVSRGLFDMLYTNGAYHFNEIAVGMTLDAMNGTTEDLREGGVWQAVDAQYQELGLKLIAVLYDLNGYHIMLKDEVGEDALEGRRIRGTPIYHPVIEALGGSPVVLPGNEIYPALERGVVDGAAWPTVGAVAYKWFEVADYMMRPTFGQVSHMVLMNLETWNGLDDQTRSEIEAAAQSFELEANGLFDELAASERETLETEGMTVSELSQEMGEMISGAWFTGTLDLAATQNPEAVEEIRGLATEAGVDG</sequence>
<feature type="signal peptide" evidence="4">
    <location>
        <begin position="1"/>
        <end position="23"/>
    </location>
</feature>
<evidence type="ECO:0000256" key="2">
    <source>
        <dbReference type="ARBA" id="ARBA00022729"/>
    </source>
</evidence>
<reference evidence="5 6" key="1">
    <citation type="submission" date="2017-03" db="EMBL/GenBank/DDBJ databases">
        <authorList>
            <person name="Afonso C.L."/>
            <person name="Miller P.J."/>
            <person name="Scott M.A."/>
            <person name="Spackman E."/>
            <person name="Goraichik I."/>
            <person name="Dimitrov K.M."/>
            <person name="Suarez D.L."/>
            <person name="Swayne D.E."/>
        </authorList>
    </citation>
    <scope>NUCLEOTIDE SEQUENCE [LARGE SCALE GENOMIC DNA]</scope>
    <source>
        <strain evidence="5 6">CECT 8625</strain>
    </source>
</reference>
<dbReference type="AlphaFoldDB" id="A0A1X6ZZA2"/>
<dbReference type="OrthoDB" id="6139617at2"/>
<dbReference type="PANTHER" id="PTHR33376">
    <property type="match status" value="1"/>
</dbReference>
<evidence type="ECO:0000313" key="6">
    <source>
        <dbReference type="Proteomes" id="UP000193570"/>
    </source>
</evidence>
<evidence type="ECO:0000256" key="4">
    <source>
        <dbReference type="SAM" id="SignalP"/>
    </source>
</evidence>
<accession>A0A1X6ZZA2</accession>
<dbReference type="PANTHER" id="PTHR33376:SF5">
    <property type="entry name" value="EXTRACYTOPLASMIC SOLUTE RECEPTOR PROTEIN"/>
    <property type="match status" value="1"/>
</dbReference>
<dbReference type="GO" id="GO:0042597">
    <property type="term" value="C:periplasmic space"/>
    <property type="evidence" value="ECO:0007669"/>
    <property type="project" value="UniProtKB-SubCell"/>
</dbReference>
<dbReference type="Pfam" id="PF03480">
    <property type="entry name" value="DctP"/>
    <property type="match status" value="1"/>
</dbReference>
<evidence type="ECO:0000313" key="5">
    <source>
        <dbReference type="EMBL" id="SLN66100.1"/>
    </source>
</evidence>
<evidence type="ECO:0000256" key="1">
    <source>
        <dbReference type="ARBA" id="ARBA00004418"/>
    </source>
</evidence>
<name>A0A1X6ZZA2_9RHOB</name>
<dbReference type="EMBL" id="FWFK01000006">
    <property type="protein sequence ID" value="SLN66100.1"/>
    <property type="molecule type" value="Genomic_DNA"/>
</dbReference>
<gene>
    <name evidence="5" type="ORF">ROJ8625_03386</name>
</gene>
<dbReference type="InterPro" id="IPR018389">
    <property type="entry name" value="DctP_fam"/>
</dbReference>
<organism evidence="5 6">
    <name type="scientific">Roseivivax jejudonensis</name>
    <dbReference type="NCBI Taxonomy" id="1529041"/>
    <lineage>
        <taxon>Bacteria</taxon>
        <taxon>Pseudomonadati</taxon>
        <taxon>Pseudomonadota</taxon>
        <taxon>Alphaproteobacteria</taxon>
        <taxon>Rhodobacterales</taxon>
        <taxon>Roseobacteraceae</taxon>
        <taxon>Roseivivax</taxon>
    </lineage>
</organism>
<feature type="chain" id="PRO_5012755881" evidence="4">
    <location>
        <begin position="24"/>
        <end position="324"/>
    </location>
</feature>
<proteinExistence type="predicted"/>
<dbReference type="Proteomes" id="UP000193570">
    <property type="component" value="Unassembled WGS sequence"/>
</dbReference>
<keyword evidence="6" id="KW-1185">Reference proteome</keyword>
<dbReference type="Gene3D" id="3.40.190.170">
    <property type="entry name" value="Bacterial extracellular solute-binding protein, family 7"/>
    <property type="match status" value="1"/>
</dbReference>
<keyword evidence="3" id="KW-0574">Periplasm</keyword>
<dbReference type="InterPro" id="IPR038404">
    <property type="entry name" value="TRAP_DctP_sf"/>
</dbReference>
<keyword evidence="2 4" id="KW-0732">Signal</keyword>
<dbReference type="RefSeq" id="WP_159456792.1">
    <property type="nucleotide sequence ID" value="NZ_FWFK01000006.1"/>
</dbReference>
<dbReference type="GO" id="GO:0055085">
    <property type="term" value="P:transmembrane transport"/>
    <property type="evidence" value="ECO:0007669"/>
    <property type="project" value="InterPro"/>
</dbReference>
<comment type="subcellular location">
    <subcellularLocation>
        <location evidence="1">Periplasm</location>
    </subcellularLocation>
</comment>
<dbReference type="NCBIfam" id="NF037995">
    <property type="entry name" value="TRAP_S1"/>
    <property type="match status" value="1"/>
</dbReference>